<dbReference type="InterPro" id="IPR037171">
    <property type="entry name" value="NagB/RpiA_transferase-like"/>
</dbReference>
<evidence type="ECO:0000256" key="2">
    <source>
        <dbReference type="ARBA" id="ARBA00023125"/>
    </source>
</evidence>
<dbReference type="EMBL" id="CP141615">
    <property type="protein sequence ID" value="WRP17601.1"/>
    <property type="molecule type" value="Genomic_DNA"/>
</dbReference>
<dbReference type="Pfam" id="PF00455">
    <property type="entry name" value="DeoRC"/>
    <property type="match status" value="1"/>
</dbReference>
<sequence length="251" mass="27000">MIKPERHDRILSEIARRGAASVAELAALLGVSEATIRRDLQELGESGLLRRTHGGASLADQSDELPYHFKVTAFLPEKRRIGAVAASMVQDGQVVGCTGGTTVAQFVRALRGRKVTVVTSAVNVAADLASSPETEVFVTGGALRGRSFEMVGHTAERAIREFRLDVAVVGVDGLSVEYGLTTYNPAEAHVNRTFIEQAKEVWVVADHSKLGKVTPAIIAPVERMHRLVTDSSAPHDFLARLQQLGIQTITA</sequence>
<dbReference type="InterPro" id="IPR036388">
    <property type="entry name" value="WH-like_DNA-bd_sf"/>
</dbReference>
<proteinExistence type="predicted"/>
<accession>A0ABZ1BY33</accession>
<dbReference type="RefSeq" id="WP_324716871.1">
    <property type="nucleotide sequence ID" value="NZ_CP141615.1"/>
</dbReference>
<dbReference type="PRINTS" id="PR00037">
    <property type="entry name" value="HTHLACR"/>
</dbReference>
<dbReference type="SUPFAM" id="SSF46785">
    <property type="entry name" value="Winged helix' DNA-binding domain"/>
    <property type="match status" value="1"/>
</dbReference>
<dbReference type="PROSITE" id="PS51000">
    <property type="entry name" value="HTH_DEOR_2"/>
    <property type="match status" value="1"/>
</dbReference>
<dbReference type="CDD" id="cd00090">
    <property type="entry name" value="HTH_ARSR"/>
    <property type="match status" value="1"/>
</dbReference>
<dbReference type="InterPro" id="IPR018356">
    <property type="entry name" value="Tscrpt_reg_HTH_DeoR_CS"/>
</dbReference>
<keyword evidence="6" id="KW-1185">Reference proteome</keyword>
<keyword evidence="3" id="KW-0804">Transcription</keyword>
<evidence type="ECO:0000313" key="5">
    <source>
        <dbReference type="EMBL" id="WRP17601.1"/>
    </source>
</evidence>
<dbReference type="SUPFAM" id="SSF100950">
    <property type="entry name" value="NagB/RpiA/CoA transferase-like"/>
    <property type="match status" value="1"/>
</dbReference>
<dbReference type="GO" id="GO:0003677">
    <property type="term" value="F:DNA binding"/>
    <property type="evidence" value="ECO:0007669"/>
    <property type="project" value="UniProtKB-KW"/>
</dbReference>
<dbReference type="Pfam" id="PF08220">
    <property type="entry name" value="HTH_DeoR"/>
    <property type="match status" value="1"/>
</dbReference>
<protein>
    <submittedName>
        <fullName evidence="5">DeoR/GlpR family DNA-binding transcription regulator</fullName>
    </submittedName>
</protein>
<reference evidence="5 6" key="1">
    <citation type="journal article" date="2024" name="Front. Microbiol.">
        <title>Novel thermophilic genera Geochorda gen. nov. and Carboxydochorda gen. nov. from the deep terrestrial subsurface reveal the ecophysiological diversity in the class Limnochordia.</title>
        <authorList>
            <person name="Karnachuk O.V."/>
            <person name="Lukina A.P."/>
            <person name="Avakyan M.R."/>
            <person name="Kadnikov V.V."/>
            <person name="Begmatov S."/>
            <person name="Beletsky A.V."/>
            <person name="Vlasova K.G."/>
            <person name="Novikov A.A."/>
            <person name="Shcherbakova V.A."/>
            <person name="Mardanov A.V."/>
            <person name="Ravin N.V."/>
        </authorList>
    </citation>
    <scope>NUCLEOTIDE SEQUENCE [LARGE SCALE GENOMIC DNA]</scope>
    <source>
        <strain evidence="5 6">L945</strain>
    </source>
</reference>
<dbReference type="InterPro" id="IPR050313">
    <property type="entry name" value="Carb_Metab_HTH_regulators"/>
</dbReference>
<organism evidence="5 6">
    <name type="scientific">Carboxydichorda subterranea</name>
    <dbReference type="NCBI Taxonomy" id="3109565"/>
    <lineage>
        <taxon>Bacteria</taxon>
        <taxon>Bacillati</taxon>
        <taxon>Bacillota</taxon>
        <taxon>Limnochordia</taxon>
        <taxon>Limnochordales</taxon>
        <taxon>Geochordaceae</taxon>
        <taxon>Carboxydichorda</taxon>
    </lineage>
</organism>
<evidence type="ECO:0000313" key="6">
    <source>
        <dbReference type="Proteomes" id="UP001332192"/>
    </source>
</evidence>
<keyword evidence="2 5" id="KW-0238">DNA-binding</keyword>
<dbReference type="SMART" id="SM01134">
    <property type="entry name" value="DeoRC"/>
    <property type="match status" value="1"/>
</dbReference>
<dbReference type="InterPro" id="IPR001034">
    <property type="entry name" value="DeoR_HTH"/>
</dbReference>
<dbReference type="Proteomes" id="UP001332192">
    <property type="component" value="Chromosome"/>
</dbReference>
<dbReference type="PROSITE" id="PS00894">
    <property type="entry name" value="HTH_DEOR_1"/>
    <property type="match status" value="1"/>
</dbReference>
<dbReference type="Gene3D" id="3.40.50.1360">
    <property type="match status" value="1"/>
</dbReference>
<keyword evidence="1" id="KW-0805">Transcription regulation</keyword>
<evidence type="ECO:0000256" key="1">
    <source>
        <dbReference type="ARBA" id="ARBA00023015"/>
    </source>
</evidence>
<dbReference type="Gene3D" id="1.10.10.10">
    <property type="entry name" value="Winged helix-like DNA-binding domain superfamily/Winged helix DNA-binding domain"/>
    <property type="match status" value="1"/>
</dbReference>
<dbReference type="PANTHER" id="PTHR30363">
    <property type="entry name" value="HTH-TYPE TRANSCRIPTIONAL REGULATOR SRLR-RELATED"/>
    <property type="match status" value="1"/>
</dbReference>
<evidence type="ECO:0000256" key="3">
    <source>
        <dbReference type="ARBA" id="ARBA00023163"/>
    </source>
</evidence>
<dbReference type="InterPro" id="IPR036390">
    <property type="entry name" value="WH_DNA-bd_sf"/>
</dbReference>
<dbReference type="InterPro" id="IPR014036">
    <property type="entry name" value="DeoR-like_C"/>
</dbReference>
<dbReference type="InterPro" id="IPR011991">
    <property type="entry name" value="ArsR-like_HTH"/>
</dbReference>
<feature type="domain" description="HTH deoR-type" evidence="4">
    <location>
        <begin position="3"/>
        <end position="58"/>
    </location>
</feature>
<evidence type="ECO:0000259" key="4">
    <source>
        <dbReference type="PROSITE" id="PS51000"/>
    </source>
</evidence>
<dbReference type="PANTHER" id="PTHR30363:SF44">
    <property type="entry name" value="AGA OPERON TRANSCRIPTIONAL REPRESSOR-RELATED"/>
    <property type="match status" value="1"/>
</dbReference>
<dbReference type="SMART" id="SM00420">
    <property type="entry name" value="HTH_DEOR"/>
    <property type="match status" value="1"/>
</dbReference>
<gene>
    <name evidence="5" type="ORF">U7230_00860</name>
</gene>
<name>A0ABZ1BY33_9FIRM</name>